<protein>
    <submittedName>
        <fullName evidence="1">Glycosyltransferase family 2 protein</fullName>
        <ecNumber evidence="1">2.4.-.-</ecNumber>
    </submittedName>
</protein>
<dbReference type="RefSeq" id="WP_367878286.1">
    <property type="nucleotide sequence ID" value="NZ_JBFNXX010000009.1"/>
</dbReference>
<accession>A0ABV3RQI2</accession>
<dbReference type="GO" id="GO:0016757">
    <property type="term" value="F:glycosyltransferase activity"/>
    <property type="evidence" value="ECO:0007669"/>
    <property type="project" value="UniProtKB-KW"/>
</dbReference>
<proteinExistence type="predicted"/>
<dbReference type="Pfam" id="PF13641">
    <property type="entry name" value="Glyco_tranf_2_3"/>
    <property type="match status" value="1"/>
</dbReference>
<keyword evidence="1" id="KW-0328">Glycosyltransferase</keyword>
<dbReference type="EMBL" id="JBFNXX010000009">
    <property type="protein sequence ID" value="MEW9920589.1"/>
    <property type="molecule type" value="Genomic_DNA"/>
</dbReference>
<dbReference type="EC" id="2.4.-.-" evidence="1"/>
<evidence type="ECO:0000313" key="1">
    <source>
        <dbReference type="EMBL" id="MEW9920589.1"/>
    </source>
</evidence>
<dbReference type="SUPFAM" id="SSF53448">
    <property type="entry name" value="Nucleotide-diphospho-sugar transferases"/>
    <property type="match status" value="1"/>
</dbReference>
<reference evidence="1 2" key="1">
    <citation type="submission" date="2024-07" db="EMBL/GenBank/DDBJ databases">
        <title>Marimonas sp.nov., isolated from tidal-flat sediment.</title>
        <authorList>
            <person name="Jayan J.N."/>
            <person name="Lee S.S."/>
        </authorList>
    </citation>
    <scope>NUCLEOTIDE SEQUENCE [LARGE SCALE GENOMIC DNA]</scope>
    <source>
        <strain evidence="1 2">MJW-29</strain>
    </source>
</reference>
<name>A0ABV3RQI2_9RHOB</name>
<dbReference type="InterPro" id="IPR029044">
    <property type="entry name" value="Nucleotide-diphossugar_trans"/>
</dbReference>
<gene>
    <name evidence="1" type="ORF">AB2B41_13315</name>
</gene>
<dbReference type="Proteomes" id="UP001556098">
    <property type="component" value="Unassembled WGS sequence"/>
</dbReference>
<dbReference type="Gene3D" id="3.90.550.10">
    <property type="entry name" value="Spore Coat Polysaccharide Biosynthesis Protein SpsA, Chain A"/>
    <property type="match status" value="1"/>
</dbReference>
<dbReference type="PANTHER" id="PTHR43685">
    <property type="entry name" value="GLYCOSYLTRANSFERASE"/>
    <property type="match status" value="1"/>
</dbReference>
<keyword evidence="2" id="KW-1185">Reference proteome</keyword>
<organism evidence="1 2">
    <name type="scientific">Sulfitobacter sediminis</name>
    <dbReference type="NCBI Taxonomy" id="3234186"/>
    <lineage>
        <taxon>Bacteria</taxon>
        <taxon>Pseudomonadati</taxon>
        <taxon>Pseudomonadota</taxon>
        <taxon>Alphaproteobacteria</taxon>
        <taxon>Rhodobacterales</taxon>
        <taxon>Roseobacteraceae</taxon>
        <taxon>Sulfitobacter</taxon>
    </lineage>
</organism>
<comment type="caution">
    <text evidence="1">The sequence shown here is derived from an EMBL/GenBank/DDBJ whole genome shotgun (WGS) entry which is preliminary data.</text>
</comment>
<evidence type="ECO:0000313" key="2">
    <source>
        <dbReference type="Proteomes" id="UP001556098"/>
    </source>
</evidence>
<dbReference type="PANTHER" id="PTHR43685:SF2">
    <property type="entry name" value="GLYCOSYLTRANSFERASE 2-LIKE DOMAIN-CONTAINING PROTEIN"/>
    <property type="match status" value="1"/>
</dbReference>
<keyword evidence="1" id="KW-0808">Transferase</keyword>
<dbReference type="InterPro" id="IPR050834">
    <property type="entry name" value="Glycosyltransf_2"/>
</dbReference>
<sequence>MTNPAVSVVVVSRGRPDDLARCLTGLSQVQYDPFELIVVADPEGVRAARSLTFAEQLKIVPFDEANISAARNIGIVQAAGEIVAFIDDDAVPEPQWLRYLVAPATQGDVAALAGFVRGRNGISFQWKARSLDRYGGFHPLEVHDSQATVLHPPKGKAVKTEGTNMAFRRSVLVELGGFDSAYHYFLDETDLNMRLARAGYATAVVPLAEVHHGFAANAQRRANRVPRDLFEIGASWAVFLRKHVPESERKGQWKALRAGEKRRLLEHMVTGGLDAGWVRYLMKRLDAGYRDGLARIPGAVKLPAHPETPFKHFASSSRPSRIVRSRPWRLSRDLAAARERVARGEIVTVISLSLTTLYHRIYFDKSGVWVQRGGLFGKSERHEPIWRVMTRSGRIQNETSRVMRQRGISKET</sequence>